<sequence>MRYLRYCFESVYDAEMVARIIIKVESVLHRLYASYAVGVDGVSTKDGTSDSLPKTITKEKRQRRLLENYLQQQQMETTEKKNDIDVYLAEEPQNPMTDKFDILLWWKENAGSWLKASHGGIKSDIYLDETNTYQFLEHEEDNMGKVKDSATSNENTKTRSKTINVIDD</sequence>
<protein>
    <recommendedName>
        <fullName evidence="4">HAT C-terminal dimerisation domain-containing protein</fullName>
    </recommendedName>
</protein>
<evidence type="ECO:0000256" key="1">
    <source>
        <dbReference type="SAM" id="MobiDB-lite"/>
    </source>
</evidence>
<dbReference type="SUPFAM" id="SSF53098">
    <property type="entry name" value="Ribonuclease H-like"/>
    <property type="match status" value="1"/>
</dbReference>
<evidence type="ECO:0000313" key="3">
    <source>
        <dbReference type="Proteomes" id="UP001237642"/>
    </source>
</evidence>
<name>A0AAD8M9F6_9APIA</name>
<evidence type="ECO:0008006" key="4">
    <source>
        <dbReference type="Google" id="ProtNLM"/>
    </source>
</evidence>
<gene>
    <name evidence="2" type="ORF">POM88_042686</name>
</gene>
<dbReference type="InterPro" id="IPR012337">
    <property type="entry name" value="RNaseH-like_sf"/>
</dbReference>
<proteinExistence type="predicted"/>
<evidence type="ECO:0000313" key="2">
    <source>
        <dbReference type="EMBL" id="KAK1367125.1"/>
    </source>
</evidence>
<reference evidence="2" key="2">
    <citation type="submission" date="2023-05" db="EMBL/GenBank/DDBJ databases">
        <authorList>
            <person name="Schelkunov M.I."/>
        </authorList>
    </citation>
    <scope>NUCLEOTIDE SEQUENCE</scope>
    <source>
        <strain evidence="2">Hsosn_3</strain>
        <tissue evidence="2">Leaf</tissue>
    </source>
</reference>
<comment type="caution">
    <text evidence="2">The sequence shown here is derived from an EMBL/GenBank/DDBJ whole genome shotgun (WGS) entry which is preliminary data.</text>
</comment>
<reference evidence="2" key="1">
    <citation type="submission" date="2023-02" db="EMBL/GenBank/DDBJ databases">
        <title>Genome of toxic invasive species Heracleum sosnowskyi carries increased number of genes despite the absence of recent whole-genome duplications.</title>
        <authorList>
            <person name="Schelkunov M."/>
            <person name="Shtratnikova V."/>
            <person name="Makarenko M."/>
            <person name="Klepikova A."/>
            <person name="Omelchenko D."/>
            <person name="Novikova G."/>
            <person name="Obukhova E."/>
            <person name="Bogdanov V."/>
            <person name="Penin A."/>
            <person name="Logacheva M."/>
        </authorList>
    </citation>
    <scope>NUCLEOTIDE SEQUENCE</scope>
    <source>
        <strain evidence="2">Hsosn_3</strain>
        <tissue evidence="2">Leaf</tissue>
    </source>
</reference>
<dbReference type="AlphaFoldDB" id="A0AAD8M9F6"/>
<keyword evidence="3" id="KW-1185">Reference proteome</keyword>
<dbReference type="Proteomes" id="UP001237642">
    <property type="component" value="Unassembled WGS sequence"/>
</dbReference>
<feature type="region of interest" description="Disordered" evidence="1">
    <location>
        <begin position="144"/>
        <end position="168"/>
    </location>
</feature>
<organism evidence="2 3">
    <name type="scientific">Heracleum sosnowskyi</name>
    <dbReference type="NCBI Taxonomy" id="360622"/>
    <lineage>
        <taxon>Eukaryota</taxon>
        <taxon>Viridiplantae</taxon>
        <taxon>Streptophyta</taxon>
        <taxon>Embryophyta</taxon>
        <taxon>Tracheophyta</taxon>
        <taxon>Spermatophyta</taxon>
        <taxon>Magnoliopsida</taxon>
        <taxon>eudicotyledons</taxon>
        <taxon>Gunneridae</taxon>
        <taxon>Pentapetalae</taxon>
        <taxon>asterids</taxon>
        <taxon>campanulids</taxon>
        <taxon>Apiales</taxon>
        <taxon>Apiaceae</taxon>
        <taxon>Apioideae</taxon>
        <taxon>apioid superclade</taxon>
        <taxon>Tordylieae</taxon>
        <taxon>Tordyliinae</taxon>
        <taxon>Heracleum</taxon>
    </lineage>
</organism>
<accession>A0AAD8M9F6</accession>
<dbReference type="EMBL" id="JAUIZM010000009">
    <property type="protein sequence ID" value="KAK1367125.1"/>
    <property type="molecule type" value="Genomic_DNA"/>
</dbReference>